<protein>
    <submittedName>
        <fullName evidence="1">Uncharacterized protein</fullName>
    </submittedName>
</protein>
<sequence>MKLITIKAFIGSNNETKELEIDKIASTLSKNHEAFTLQYPVFGYWKGETEQTAILYLSDERSKVMNTLNELKEVLDQEAIAYQIQDKLNLI</sequence>
<proteinExistence type="predicted"/>
<reference evidence="1" key="1">
    <citation type="journal article" date="2021" name="Proc. Natl. Acad. Sci. U.S.A.">
        <title>A Catalog of Tens of Thousands of Viruses from Human Metagenomes Reveals Hidden Associations with Chronic Diseases.</title>
        <authorList>
            <person name="Tisza M.J."/>
            <person name="Buck C.B."/>
        </authorList>
    </citation>
    <scope>NUCLEOTIDE SEQUENCE</scope>
    <source>
        <strain evidence="1">Ctg2r17</strain>
    </source>
</reference>
<dbReference type="EMBL" id="BK015303">
    <property type="protein sequence ID" value="DAE00501.1"/>
    <property type="molecule type" value="Genomic_DNA"/>
</dbReference>
<name>A0A8S5P1F8_9CAUD</name>
<accession>A0A8S5P1F8</accession>
<organism evidence="1">
    <name type="scientific">Siphoviridae sp. ctg2r17</name>
    <dbReference type="NCBI Taxonomy" id="2825601"/>
    <lineage>
        <taxon>Viruses</taxon>
        <taxon>Duplodnaviria</taxon>
        <taxon>Heunggongvirae</taxon>
        <taxon>Uroviricota</taxon>
        <taxon>Caudoviricetes</taxon>
    </lineage>
</organism>
<evidence type="ECO:0000313" key="1">
    <source>
        <dbReference type="EMBL" id="DAE00501.1"/>
    </source>
</evidence>